<dbReference type="EMBL" id="SNYF01000008">
    <property type="protein sequence ID" value="TDQ15016.1"/>
    <property type="molecule type" value="Genomic_DNA"/>
</dbReference>
<organism evidence="2 3">
    <name type="scientific">Algoriphagus boseongensis</name>
    <dbReference type="NCBI Taxonomy" id="1442587"/>
    <lineage>
        <taxon>Bacteria</taxon>
        <taxon>Pseudomonadati</taxon>
        <taxon>Bacteroidota</taxon>
        <taxon>Cytophagia</taxon>
        <taxon>Cytophagales</taxon>
        <taxon>Cyclobacteriaceae</taxon>
        <taxon>Algoriphagus</taxon>
    </lineage>
</organism>
<dbReference type="InterPro" id="IPR000182">
    <property type="entry name" value="GNAT_dom"/>
</dbReference>
<comment type="caution">
    <text evidence="2">The sequence shown here is derived from an EMBL/GenBank/DDBJ whole genome shotgun (WGS) entry which is preliminary data.</text>
</comment>
<evidence type="ECO:0000313" key="3">
    <source>
        <dbReference type="Proteomes" id="UP000294535"/>
    </source>
</evidence>
<dbReference type="OrthoDB" id="7585366at2"/>
<evidence type="ECO:0000313" key="2">
    <source>
        <dbReference type="EMBL" id="TDQ15016.1"/>
    </source>
</evidence>
<name>A0A4R6T5I2_9BACT</name>
<gene>
    <name evidence="2" type="ORF">DFQ04_2900</name>
</gene>
<dbReference type="SUPFAM" id="SSF55729">
    <property type="entry name" value="Acyl-CoA N-acyltransferases (Nat)"/>
    <property type="match status" value="1"/>
</dbReference>
<dbReference type="GO" id="GO:0016747">
    <property type="term" value="F:acyltransferase activity, transferring groups other than amino-acyl groups"/>
    <property type="evidence" value="ECO:0007669"/>
    <property type="project" value="InterPro"/>
</dbReference>
<evidence type="ECO:0000259" key="1">
    <source>
        <dbReference type="PROSITE" id="PS51186"/>
    </source>
</evidence>
<dbReference type="Proteomes" id="UP000294535">
    <property type="component" value="Unassembled WGS sequence"/>
</dbReference>
<proteinExistence type="predicted"/>
<protein>
    <submittedName>
        <fullName evidence="2">Acetyltransferase (GNAT) family protein</fullName>
    </submittedName>
</protein>
<dbReference type="AlphaFoldDB" id="A0A4R6T5I2"/>
<reference evidence="2 3" key="1">
    <citation type="submission" date="2019-03" db="EMBL/GenBank/DDBJ databases">
        <title>Genomic Encyclopedia of Type Strains, Phase III (KMG-III): the genomes of soil and plant-associated and newly described type strains.</title>
        <authorList>
            <person name="Whitman W."/>
        </authorList>
    </citation>
    <scope>NUCLEOTIDE SEQUENCE [LARGE SCALE GENOMIC DNA]</scope>
    <source>
        <strain evidence="2 3">CECT 8446</strain>
    </source>
</reference>
<dbReference type="Pfam" id="PF13508">
    <property type="entry name" value="Acetyltransf_7"/>
    <property type="match status" value="1"/>
</dbReference>
<feature type="domain" description="N-acetyltransferase" evidence="1">
    <location>
        <begin position="8"/>
        <end position="146"/>
    </location>
</feature>
<dbReference type="Gene3D" id="3.40.630.30">
    <property type="match status" value="1"/>
</dbReference>
<keyword evidence="3" id="KW-1185">Reference proteome</keyword>
<sequence>MNNFQVFSSHNPLSMAQRELVADFLVEELAEFGDPKEAVLKCLNFAMADPSGLGGLVILVGDFSNLDGALVLNKTGMSEYIPENILVYFAVSKDKRGQGLGKAMLDFLLGQIEGSIALHVEPNNPAKALYERLGFTNKYLEMRLTR</sequence>
<dbReference type="InterPro" id="IPR016181">
    <property type="entry name" value="Acyl_CoA_acyltransferase"/>
</dbReference>
<dbReference type="RefSeq" id="WP_133557027.1">
    <property type="nucleotide sequence ID" value="NZ_SNYF01000008.1"/>
</dbReference>
<keyword evidence="2" id="KW-0808">Transferase</keyword>
<dbReference type="PROSITE" id="PS51186">
    <property type="entry name" value="GNAT"/>
    <property type="match status" value="1"/>
</dbReference>
<dbReference type="CDD" id="cd04301">
    <property type="entry name" value="NAT_SF"/>
    <property type="match status" value="1"/>
</dbReference>
<accession>A0A4R6T5I2</accession>